<gene>
    <name evidence="1" type="ORF">MBORA_09780</name>
</gene>
<reference evidence="2" key="1">
    <citation type="journal article" date="2016" name="Genome Announc.">
        <title>Draft Genome Sequences of Methanobrevibacter curvatus DSM11111, Methanobrevibacter cuticularis DSM11139, Methanobrevibacter filiformis DSM11501, and Methanobrevibacter oralis DSM7256.</title>
        <authorList>
            <person name="Poehlein A."/>
            <person name="Seedorf H."/>
        </authorList>
    </citation>
    <scope>NUCLEOTIDE SEQUENCE [LARGE SCALE GENOMIC DNA]</scope>
    <source>
        <strain evidence="2">DSM 7256 / JCM 30027 / ZR</strain>
    </source>
</reference>
<evidence type="ECO:0000313" key="1">
    <source>
        <dbReference type="EMBL" id="KZX13075.1"/>
    </source>
</evidence>
<sequence>METKAIRVSSLNHERLADIGHKNDSFNDIISKVLDDYEEYQKIKDLIEADKEFEKGKGVHFSSLDELDAYLND</sequence>
<evidence type="ECO:0000313" key="2">
    <source>
        <dbReference type="Proteomes" id="UP000077428"/>
    </source>
</evidence>
<comment type="caution">
    <text evidence="1">The sequence shown here is derived from an EMBL/GenBank/DDBJ whole genome shotgun (WGS) entry which is preliminary data.</text>
</comment>
<dbReference type="EMBL" id="LWMU01000059">
    <property type="protein sequence ID" value="KZX13075.1"/>
    <property type="molecule type" value="Genomic_DNA"/>
</dbReference>
<proteinExistence type="predicted"/>
<dbReference type="PATRIC" id="fig|66851.6.peg.1074"/>
<dbReference type="AlphaFoldDB" id="A0A162FHC6"/>
<dbReference type="Proteomes" id="UP000077428">
    <property type="component" value="Unassembled WGS sequence"/>
</dbReference>
<name>A0A162FHC6_METOA</name>
<dbReference type="RefSeq" id="WP_042693949.1">
    <property type="nucleotide sequence ID" value="NZ_CABMAB010000031.1"/>
</dbReference>
<protein>
    <submittedName>
        <fullName evidence="1">Uncharacterized protein</fullName>
    </submittedName>
</protein>
<organism evidence="1 2">
    <name type="scientific">Methanobrevibacter oralis</name>
    <dbReference type="NCBI Taxonomy" id="66851"/>
    <lineage>
        <taxon>Archaea</taxon>
        <taxon>Methanobacteriati</taxon>
        <taxon>Methanobacteriota</taxon>
        <taxon>Methanomada group</taxon>
        <taxon>Methanobacteria</taxon>
        <taxon>Methanobacteriales</taxon>
        <taxon>Methanobacteriaceae</taxon>
        <taxon>Methanobrevibacter</taxon>
    </lineage>
</organism>
<dbReference type="OrthoDB" id="75760at2157"/>
<keyword evidence="2" id="KW-1185">Reference proteome</keyword>
<accession>A0A162FHC6</accession>